<dbReference type="Pfam" id="PF13407">
    <property type="entry name" value="Peripla_BP_4"/>
    <property type="match status" value="1"/>
</dbReference>
<comment type="caution">
    <text evidence="6">The sequence shown here is derived from an EMBL/GenBank/DDBJ whole genome shotgun (WGS) entry which is preliminary data.</text>
</comment>
<accession>A0A644XHM7</accession>
<organism evidence="6">
    <name type="scientific">bioreactor metagenome</name>
    <dbReference type="NCBI Taxonomy" id="1076179"/>
    <lineage>
        <taxon>unclassified sequences</taxon>
        <taxon>metagenomes</taxon>
        <taxon>ecological metagenomes</taxon>
    </lineage>
</organism>
<dbReference type="InterPro" id="IPR028082">
    <property type="entry name" value="Peripla_BP_I"/>
</dbReference>
<dbReference type="GO" id="GO:0030313">
    <property type="term" value="C:cell envelope"/>
    <property type="evidence" value="ECO:0007669"/>
    <property type="project" value="UniProtKB-SubCell"/>
</dbReference>
<gene>
    <name evidence="6" type="primary">thpA_3</name>
    <name evidence="6" type="ORF">SDC9_62077</name>
</gene>
<proteinExistence type="inferred from homology"/>
<evidence type="ECO:0000256" key="1">
    <source>
        <dbReference type="ARBA" id="ARBA00004196"/>
    </source>
</evidence>
<comment type="subcellular location">
    <subcellularLocation>
        <location evidence="1">Cell envelope</location>
    </subcellularLocation>
</comment>
<keyword evidence="3" id="KW-0732">Signal</keyword>
<comment type="similarity">
    <text evidence="2">Belongs to the bacterial solute-binding protein 2 family.</text>
</comment>
<evidence type="ECO:0000256" key="4">
    <source>
        <dbReference type="SAM" id="MobiDB-lite"/>
    </source>
</evidence>
<protein>
    <submittedName>
        <fullName evidence="6">D-threitol-binding protein</fullName>
    </submittedName>
</protein>
<evidence type="ECO:0000313" key="6">
    <source>
        <dbReference type="EMBL" id="MPM15706.1"/>
    </source>
</evidence>
<evidence type="ECO:0000256" key="2">
    <source>
        <dbReference type="ARBA" id="ARBA00007639"/>
    </source>
</evidence>
<dbReference type="PROSITE" id="PS51257">
    <property type="entry name" value="PROKAR_LIPOPROTEIN"/>
    <property type="match status" value="1"/>
</dbReference>
<dbReference type="AlphaFoldDB" id="A0A644XHM7"/>
<dbReference type="GO" id="GO:0030246">
    <property type="term" value="F:carbohydrate binding"/>
    <property type="evidence" value="ECO:0007669"/>
    <property type="project" value="UniProtKB-ARBA"/>
</dbReference>
<feature type="region of interest" description="Disordered" evidence="4">
    <location>
        <begin position="28"/>
        <end position="47"/>
    </location>
</feature>
<dbReference type="Gene3D" id="3.40.50.2300">
    <property type="match status" value="2"/>
</dbReference>
<dbReference type="EMBL" id="VSSQ01002486">
    <property type="protein sequence ID" value="MPM15706.1"/>
    <property type="molecule type" value="Genomic_DNA"/>
</dbReference>
<dbReference type="PANTHER" id="PTHR46847">
    <property type="entry name" value="D-ALLOSE-BINDING PERIPLASMIC PROTEIN-RELATED"/>
    <property type="match status" value="1"/>
</dbReference>
<evidence type="ECO:0000256" key="3">
    <source>
        <dbReference type="ARBA" id="ARBA00022729"/>
    </source>
</evidence>
<dbReference type="PANTHER" id="PTHR46847:SF1">
    <property type="entry name" value="D-ALLOSE-BINDING PERIPLASMIC PROTEIN-RELATED"/>
    <property type="match status" value="1"/>
</dbReference>
<sequence length="337" mass="34872">MKKITRRLSLLTAALLALTLSLSACGSSSTASSSSAPSSASSASSSTAGSDINVAYICKNTVDAFHQTINTAAKDALDGLVANGSIKSWQLYDGQTDPATQVTLLDTAITNGANFVIFLPAEAAGSDPVVTKCAEQGIPCIVVNSKTNSTDDKATAFVGSDDVFAGELMGKYIQEKCPNGGKYLHMQGIIGNSAQIDRGQGIANTLGADSKFEMVGEYACDWSADKAVTNATDAITTYGDQIVAIVCDNDDMSSAVQNYCNSIGRTDIFCIGVDGNAGPLGMVKAGTLGATVLQDGASQVTTAINMIPDVVAAKQVEKSTMIPFVLVTPENVDQYLK</sequence>
<dbReference type="SUPFAM" id="SSF53822">
    <property type="entry name" value="Periplasmic binding protein-like I"/>
    <property type="match status" value="1"/>
</dbReference>
<name>A0A644XHM7_9ZZZZ</name>
<evidence type="ECO:0000259" key="5">
    <source>
        <dbReference type="Pfam" id="PF13407"/>
    </source>
</evidence>
<dbReference type="InterPro" id="IPR025997">
    <property type="entry name" value="SBP_2_dom"/>
</dbReference>
<reference evidence="6" key="1">
    <citation type="submission" date="2019-08" db="EMBL/GenBank/DDBJ databases">
        <authorList>
            <person name="Kucharzyk K."/>
            <person name="Murdoch R.W."/>
            <person name="Higgins S."/>
            <person name="Loffler F."/>
        </authorList>
    </citation>
    <scope>NUCLEOTIDE SEQUENCE</scope>
</reference>
<feature type="domain" description="Periplasmic binding protein" evidence="5">
    <location>
        <begin position="54"/>
        <end position="314"/>
    </location>
</feature>